<organism evidence="2 3">
    <name type="scientific">Mycobacterium intermedium</name>
    <dbReference type="NCBI Taxonomy" id="28445"/>
    <lineage>
        <taxon>Bacteria</taxon>
        <taxon>Bacillati</taxon>
        <taxon>Actinomycetota</taxon>
        <taxon>Actinomycetes</taxon>
        <taxon>Mycobacteriales</taxon>
        <taxon>Mycobacteriaceae</taxon>
        <taxon>Mycobacterium</taxon>
        <taxon>Mycobacterium simiae complex</taxon>
    </lineage>
</organism>
<name>A0A1T3WEU2_MYCIE</name>
<keyword evidence="1" id="KW-0472">Membrane</keyword>
<accession>A0A1T3WEU2</accession>
<feature type="transmembrane region" description="Helical" evidence="1">
    <location>
        <begin position="110"/>
        <end position="130"/>
    </location>
</feature>
<evidence type="ECO:0008006" key="4">
    <source>
        <dbReference type="Google" id="ProtNLM"/>
    </source>
</evidence>
<dbReference type="InterPro" id="IPR021215">
    <property type="entry name" value="DUF2752"/>
</dbReference>
<reference evidence="2 3" key="1">
    <citation type="submission" date="2017-02" db="EMBL/GenBank/DDBJ databases">
        <title>The new phylogeny of genus Mycobacterium.</title>
        <authorList>
            <person name="Tortoli E."/>
            <person name="Trovato A."/>
            <person name="Cirillo D.M."/>
        </authorList>
    </citation>
    <scope>NUCLEOTIDE SEQUENCE [LARGE SCALE GENOMIC DNA]</scope>
    <source>
        <strain evidence="2 3">DSM 44049</strain>
    </source>
</reference>
<dbReference type="RefSeq" id="WP_079219509.1">
    <property type="nucleotide sequence ID" value="NZ_CBCRZH010000008.1"/>
</dbReference>
<dbReference type="Proteomes" id="UP000192739">
    <property type="component" value="Unassembled WGS sequence"/>
</dbReference>
<evidence type="ECO:0000256" key="1">
    <source>
        <dbReference type="SAM" id="Phobius"/>
    </source>
</evidence>
<evidence type="ECO:0000313" key="2">
    <source>
        <dbReference type="EMBL" id="ORB09718.1"/>
    </source>
</evidence>
<evidence type="ECO:0000313" key="3">
    <source>
        <dbReference type="Proteomes" id="UP000192739"/>
    </source>
</evidence>
<proteinExistence type="predicted"/>
<feature type="transmembrane region" description="Helical" evidence="1">
    <location>
        <begin position="80"/>
        <end position="103"/>
    </location>
</feature>
<dbReference type="Pfam" id="PF10825">
    <property type="entry name" value="DUF2752"/>
    <property type="match status" value="1"/>
</dbReference>
<keyword evidence="1" id="KW-0812">Transmembrane</keyword>
<dbReference type="OrthoDB" id="5966662at2"/>
<keyword evidence="1" id="KW-1133">Transmembrane helix</keyword>
<dbReference type="EMBL" id="MVHT01000008">
    <property type="protein sequence ID" value="ORB09718.1"/>
    <property type="molecule type" value="Genomic_DNA"/>
</dbReference>
<gene>
    <name evidence="2" type="ORF">BST27_05055</name>
</gene>
<dbReference type="AlphaFoldDB" id="A0A1T3WEU2"/>
<feature type="transmembrane region" description="Helical" evidence="1">
    <location>
        <begin position="21"/>
        <end position="40"/>
    </location>
</feature>
<protein>
    <recommendedName>
        <fullName evidence="4">DUF2752 domain-containing protein</fullName>
    </recommendedName>
</protein>
<sequence length="145" mass="15678">MEPDRLSRPAEAGQSQRRLRWYGAAGSALLLIPALVYVGLADPHNASSVYPKCPFKFLTGWDCPGCGGLRMVHDLLHGDLVGAVNDNAFLLIGIPLAVLWFLVRRHRGPASLWLPATIFVVVASVAWTVVRNLPGFPLVPTVLSG</sequence>
<keyword evidence="3" id="KW-1185">Reference proteome</keyword>
<comment type="caution">
    <text evidence="2">The sequence shown here is derived from an EMBL/GenBank/DDBJ whole genome shotgun (WGS) entry which is preliminary data.</text>
</comment>